<reference evidence="5" key="1">
    <citation type="submission" date="2022-12" db="EMBL/GenBank/DDBJ databases">
        <title>Draft genome assemblies for two species of Escallonia (Escalloniales).</title>
        <authorList>
            <person name="Chanderbali A."/>
            <person name="Dervinis C."/>
            <person name="Anghel I."/>
            <person name="Soltis D."/>
            <person name="Soltis P."/>
            <person name="Zapata F."/>
        </authorList>
    </citation>
    <scope>NUCLEOTIDE SEQUENCE</scope>
    <source>
        <strain evidence="5">UCBG64.0493</strain>
        <tissue evidence="5">Leaf</tissue>
    </source>
</reference>
<sequence length="168" mass="19062">TTIIDRATQAHERSISRLSYLNATTTVETPDDIQGVITMPPEGAFFVSMFIGQPGVQQFLVLDTCSSTTWVHYFPCIGCNSIHPIFNPSQSLTYYALPCNHDPYCAANCDYQRNWCTYSKSYMDGTSNSGNFAIENFTFVIPNDLHRLYYNIVCTYVQTYMHVCAYAH</sequence>
<organism evidence="5 6">
    <name type="scientific">Escallonia herrerae</name>
    <dbReference type="NCBI Taxonomy" id="1293975"/>
    <lineage>
        <taxon>Eukaryota</taxon>
        <taxon>Viridiplantae</taxon>
        <taxon>Streptophyta</taxon>
        <taxon>Embryophyta</taxon>
        <taxon>Tracheophyta</taxon>
        <taxon>Spermatophyta</taxon>
        <taxon>Magnoliopsida</taxon>
        <taxon>eudicotyledons</taxon>
        <taxon>Gunneridae</taxon>
        <taxon>Pentapetalae</taxon>
        <taxon>asterids</taxon>
        <taxon>campanulids</taxon>
        <taxon>Escalloniales</taxon>
        <taxon>Escalloniaceae</taxon>
        <taxon>Escallonia</taxon>
    </lineage>
</organism>
<comment type="caution">
    <text evidence="5">The sequence shown here is derived from an EMBL/GenBank/DDBJ whole genome shotgun (WGS) entry which is preliminary data.</text>
</comment>
<dbReference type="GO" id="GO:0005576">
    <property type="term" value="C:extracellular region"/>
    <property type="evidence" value="ECO:0007669"/>
    <property type="project" value="TreeGrafter"/>
</dbReference>
<evidence type="ECO:0000256" key="3">
    <source>
        <dbReference type="ARBA" id="ARBA00022801"/>
    </source>
</evidence>
<feature type="non-terminal residue" evidence="5">
    <location>
        <position position="168"/>
    </location>
</feature>
<dbReference type="InterPro" id="IPR032861">
    <property type="entry name" value="TAXi_N"/>
</dbReference>
<dbReference type="InterPro" id="IPR021109">
    <property type="entry name" value="Peptidase_aspartic_dom_sf"/>
</dbReference>
<comment type="similarity">
    <text evidence="1">Belongs to the peptidase A1 family.</text>
</comment>
<dbReference type="InterPro" id="IPR033121">
    <property type="entry name" value="PEPTIDASE_A1"/>
</dbReference>
<keyword evidence="3" id="KW-0378">Hydrolase</keyword>
<dbReference type="Proteomes" id="UP001188597">
    <property type="component" value="Unassembled WGS sequence"/>
</dbReference>
<dbReference type="Gene3D" id="2.40.70.10">
    <property type="entry name" value="Acid Proteases"/>
    <property type="match status" value="1"/>
</dbReference>
<dbReference type="SUPFAM" id="SSF50630">
    <property type="entry name" value="Acid proteases"/>
    <property type="match status" value="1"/>
</dbReference>
<dbReference type="AlphaFoldDB" id="A0AA88WWQ6"/>
<feature type="domain" description="Peptidase A1" evidence="4">
    <location>
        <begin position="45"/>
        <end position="168"/>
    </location>
</feature>
<name>A0AA88WWQ6_9ASTE</name>
<gene>
    <name evidence="5" type="ORF">RJ639_033150</name>
</gene>
<dbReference type="InterPro" id="IPR051708">
    <property type="entry name" value="Plant_Aspart_Prot_A1"/>
</dbReference>
<accession>A0AA88WWQ6</accession>
<dbReference type="PANTHER" id="PTHR47967">
    <property type="entry name" value="OS07G0603500 PROTEIN-RELATED"/>
    <property type="match status" value="1"/>
</dbReference>
<keyword evidence="6" id="KW-1185">Reference proteome</keyword>
<keyword evidence="2" id="KW-0645">Protease</keyword>
<proteinExistence type="inferred from homology"/>
<evidence type="ECO:0000259" key="4">
    <source>
        <dbReference type="PROSITE" id="PS51767"/>
    </source>
</evidence>
<evidence type="ECO:0000313" key="5">
    <source>
        <dbReference type="EMBL" id="KAK3035622.1"/>
    </source>
</evidence>
<protein>
    <recommendedName>
        <fullName evidence="4">Peptidase A1 domain-containing protein</fullName>
    </recommendedName>
</protein>
<dbReference type="Pfam" id="PF14543">
    <property type="entry name" value="TAXi_N"/>
    <property type="match status" value="1"/>
</dbReference>
<evidence type="ECO:0000256" key="2">
    <source>
        <dbReference type="ARBA" id="ARBA00022670"/>
    </source>
</evidence>
<dbReference type="PANTHER" id="PTHR47967:SF14">
    <property type="entry name" value="EUKARYOTIC ASPARTYL PROTEASE FAMILY PROTEIN"/>
    <property type="match status" value="1"/>
</dbReference>
<evidence type="ECO:0000256" key="1">
    <source>
        <dbReference type="ARBA" id="ARBA00007447"/>
    </source>
</evidence>
<dbReference type="GO" id="GO:0008233">
    <property type="term" value="F:peptidase activity"/>
    <property type="evidence" value="ECO:0007669"/>
    <property type="project" value="UniProtKB-KW"/>
</dbReference>
<dbReference type="GO" id="GO:0006508">
    <property type="term" value="P:proteolysis"/>
    <property type="evidence" value="ECO:0007669"/>
    <property type="project" value="UniProtKB-KW"/>
</dbReference>
<dbReference type="PROSITE" id="PS51767">
    <property type="entry name" value="PEPTIDASE_A1"/>
    <property type="match status" value="1"/>
</dbReference>
<dbReference type="EMBL" id="JAVXUP010000169">
    <property type="protein sequence ID" value="KAK3035622.1"/>
    <property type="molecule type" value="Genomic_DNA"/>
</dbReference>
<evidence type="ECO:0000313" key="6">
    <source>
        <dbReference type="Proteomes" id="UP001188597"/>
    </source>
</evidence>